<dbReference type="PANTHER" id="PTHR21137:SF44">
    <property type="entry name" value="ODORANT RECEPTOR 13A-RELATED"/>
    <property type="match status" value="1"/>
</dbReference>
<keyword evidence="7 11" id="KW-0472">Membrane</keyword>
<evidence type="ECO:0000256" key="10">
    <source>
        <dbReference type="ARBA" id="ARBA00038679"/>
    </source>
</evidence>
<evidence type="ECO:0000256" key="2">
    <source>
        <dbReference type="ARBA" id="ARBA00022475"/>
    </source>
</evidence>
<evidence type="ECO:0000256" key="1">
    <source>
        <dbReference type="ARBA" id="ARBA00004651"/>
    </source>
</evidence>
<evidence type="ECO:0000256" key="9">
    <source>
        <dbReference type="ARBA" id="ARBA00023224"/>
    </source>
</evidence>
<evidence type="ECO:0000256" key="6">
    <source>
        <dbReference type="ARBA" id="ARBA00022989"/>
    </source>
</evidence>
<dbReference type="EMBL" id="KJ702060">
    <property type="protein sequence ID" value="AID61214.1"/>
    <property type="molecule type" value="mRNA"/>
</dbReference>
<keyword evidence="2" id="KW-1003">Cell membrane</keyword>
<proteinExistence type="evidence at transcript level"/>
<dbReference type="GO" id="GO:0007165">
    <property type="term" value="P:signal transduction"/>
    <property type="evidence" value="ECO:0007669"/>
    <property type="project" value="UniProtKB-KW"/>
</dbReference>
<keyword evidence="9" id="KW-0807">Transducer</keyword>
<dbReference type="AlphaFoldDB" id="A0A068F6G3"/>
<evidence type="ECO:0000256" key="4">
    <source>
        <dbReference type="ARBA" id="ARBA00022692"/>
    </source>
</evidence>
<gene>
    <name evidence="12" type="primary">OR49a</name>
</gene>
<dbReference type="GO" id="GO:0005549">
    <property type="term" value="F:odorant binding"/>
    <property type="evidence" value="ECO:0007669"/>
    <property type="project" value="InterPro"/>
</dbReference>
<evidence type="ECO:0000256" key="8">
    <source>
        <dbReference type="ARBA" id="ARBA00023170"/>
    </source>
</evidence>
<dbReference type="Pfam" id="PF02949">
    <property type="entry name" value="7tm_6"/>
    <property type="match status" value="1"/>
</dbReference>
<sequence length="415" mass="48219">LKSVNKMSPKSANPLVAQKDFQDFCNLPNVLLSRIGYDFQNKPRPIWLVVLGKCYFLFASISHLYIFMYIAKATYSMIISADFELSLLLRLISGFNYAVFSTAKFITFHWHRKELKFIYETLKEIFPKTRKEKLIYRVRDNFWPKWILFIVYFYLGAVAFIATSPLMEGIVLYLGNVSKVGWRRAEFGYFKLYEIEYSFDHRSAFSYLITYSMELMHAHIMVTCNICADVWLLCLALQLCMHFDYVARTLEAYEPDEKEFVKDQEFIAELIKRHQILLNIGDGLHSVFGVLLLLVLMATAATLCCAGIYAITQDLGREFIEYAAFLPITIGQYYLICFYGQQLIIRSNSVADAAYNHSWYNGSKSYKKSIFIIIMRSQKEVELNALGLQPICLEAFKMLMGATYRVFALMKETML</sequence>
<feature type="transmembrane region" description="Helical" evidence="11">
    <location>
        <begin position="146"/>
        <end position="174"/>
    </location>
</feature>
<evidence type="ECO:0000256" key="3">
    <source>
        <dbReference type="ARBA" id="ARBA00022606"/>
    </source>
</evidence>
<evidence type="ECO:0000256" key="11">
    <source>
        <dbReference type="SAM" id="Phobius"/>
    </source>
</evidence>
<feature type="transmembrane region" description="Helical" evidence="11">
    <location>
        <begin position="46"/>
        <end position="66"/>
    </location>
</feature>
<evidence type="ECO:0000256" key="5">
    <source>
        <dbReference type="ARBA" id="ARBA00022725"/>
    </source>
</evidence>
<dbReference type="GO" id="GO:0005886">
    <property type="term" value="C:plasma membrane"/>
    <property type="evidence" value="ECO:0007669"/>
    <property type="project" value="UniProtKB-SubCell"/>
</dbReference>
<feature type="transmembrane region" description="Helical" evidence="11">
    <location>
        <begin position="322"/>
        <end position="340"/>
    </location>
</feature>
<dbReference type="PANTHER" id="PTHR21137">
    <property type="entry name" value="ODORANT RECEPTOR"/>
    <property type="match status" value="1"/>
</dbReference>
<comment type="subunit">
    <text evidence="10">Interacts with Orco. Complexes exist early in the endomembrane system in olfactory sensory neurons (OSNs), coupling these complexes to the conserved ciliary trafficking pathway.</text>
</comment>
<keyword evidence="5" id="KW-0552">Olfaction</keyword>
<feature type="transmembrane region" description="Helical" evidence="11">
    <location>
        <begin position="87"/>
        <end position="110"/>
    </location>
</feature>
<protein>
    <submittedName>
        <fullName evidence="12">Odorant receptor</fullName>
    </submittedName>
</protein>
<name>A0A068F6G3_CALSG</name>
<keyword evidence="8 12" id="KW-0675">Receptor</keyword>
<keyword evidence="3" id="KW-0716">Sensory transduction</keyword>
<dbReference type="InterPro" id="IPR004117">
    <property type="entry name" value="7tm6_olfct_rcpt"/>
</dbReference>
<organism evidence="12">
    <name type="scientific">Calliphora stygia</name>
    <name type="common">Common brown blowfly</name>
    <dbReference type="NCBI Taxonomy" id="145453"/>
    <lineage>
        <taxon>Eukaryota</taxon>
        <taxon>Metazoa</taxon>
        <taxon>Ecdysozoa</taxon>
        <taxon>Arthropoda</taxon>
        <taxon>Hexapoda</taxon>
        <taxon>Insecta</taxon>
        <taxon>Pterygota</taxon>
        <taxon>Neoptera</taxon>
        <taxon>Endopterygota</taxon>
        <taxon>Diptera</taxon>
        <taxon>Brachycera</taxon>
        <taxon>Muscomorpha</taxon>
        <taxon>Oestroidea</taxon>
        <taxon>Calliphoridae</taxon>
        <taxon>Calliphorinae</taxon>
        <taxon>Calliphora</taxon>
    </lineage>
</organism>
<keyword evidence="4 11" id="KW-0812">Transmembrane</keyword>
<accession>A0A068F6G3</accession>
<evidence type="ECO:0000313" key="12">
    <source>
        <dbReference type="EMBL" id="AID61214.1"/>
    </source>
</evidence>
<dbReference type="GO" id="GO:0004984">
    <property type="term" value="F:olfactory receptor activity"/>
    <property type="evidence" value="ECO:0007669"/>
    <property type="project" value="InterPro"/>
</dbReference>
<keyword evidence="6 11" id="KW-1133">Transmembrane helix</keyword>
<feature type="non-terminal residue" evidence="12">
    <location>
        <position position="1"/>
    </location>
</feature>
<feature type="transmembrane region" description="Helical" evidence="11">
    <location>
        <begin position="287"/>
        <end position="310"/>
    </location>
</feature>
<comment type="subcellular location">
    <subcellularLocation>
        <location evidence="1">Cell membrane</location>
        <topology evidence="1">Multi-pass membrane protein</topology>
    </subcellularLocation>
</comment>
<reference evidence="12" key="1">
    <citation type="journal article" date="2015" name="BMC Genomics">
        <title>Chemosensory genes identified in the antennal transcriptome of the blowfly Calliphora stygia.</title>
        <authorList>
            <person name="Leitch O.J."/>
            <person name="Papanicolaou A."/>
            <person name="Lennard C."/>
            <person name="Kirkbride K.P."/>
            <person name="Anderson A."/>
        </authorList>
    </citation>
    <scope>NUCLEOTIDE SEQUENCE</scope>
</reference>
<evidence type="ECO:0000256" key="7">
    <source>
        <dbReference type="ARBA" id="ARBA00023136"/>
    </source>
</evidence>